<dbReference type="EMBL" id="UGSO01000001">
    <property type="protein sequence ID" value="SUB15248.1"/>
    <property type="molecule type" value="Genomic_DNA"/>
</dbReference>
<dbReference type="AlphaFoldDB" id="A0A379ACB4"/>
<dbReference type="Proteomes" id="UP000254640">
    <property type="component" value="Unassembled WGS sequence"/>
</dbReference>
<dbReference type="Pfam" id="PF04257">
    <property type="entry name" value="Exonuc_V_gamma"/>
    <property type="match status" value="1"/>
</dbReference>
<evidence type="ECO:0000313" key="1">
    <source>
        <dbReference type="EMBL" id="SUB15248.1"/>
    </source>
</evidence>
<accession>A0A379ACB4</accession>
<keyword evidence="1" id="KW-0378">Hydrolase</keyword>
<dbReference type="SUPFAM" id="SSF52540">
    <property type="entry name" value="P-loop containing nucleoside triphosphate hydrolases"/>
    <property type="match status" value="1"/>
</dbReference>
<dbReference type="EC" id="3.1.11.5" evidence="1"/>
<sequence>MFHVYHSNQLDVLKILAAAVIKHDPLDDPFASEMVLVQSPGMGAVAADGAGANLWYCC</sequence>
<organism evidence="1 2">
    <name type="scientific">Enterobacter agglomerans</name>
    <name type="common">Erwinia herbicola</name>
    <name type="synonym">Pantoea agglomerans</name>
    <dbReference type="NCBI Taxonomy" id="549"/>
    <lineage>
        <taxon>Bacteria</taxon>
        <taxon>Pseudomonadati</taxon>
        <taxon>Pseudomonadota</taxon>
        <taxon>Gammaproteobacteria</taxon>
        <taxon>Enterobacterales</taxon>
        <taxon>Erwiniaceae</taxon>
        <taxon>Pantoea</taxon>
        <taxon>Pantoea agglomerans group</taxon>
    </lineage>
</organism>
<reference evidence="1 2" key="1">
    <citation type="submission" date="2018-06" db="EMBL/GenBank/DDBJ databases">
        <authorList>
            <consortium name="Pathogen Informatics"/>
            <person name="Doyle S."/>
        </authorList>
    </citation>
    <scope>NUCLEOTIDE SEQUENCE [LARGE SCALE GENOMIC DNA]</scope>
    <source>
        <strain evidence="1 2">NCTC9381</strain>
    </source>
</reference>
<gene>
    <name evidence="1" type="primary">recC_1</name>
    <name evidence="1" type="ORF">NCTC9381_01115</name>
</gene>
<name>A0A379ACB4_ENTAG</name>
<dbReference type="InterPro" id="IPR027417">
    <property type="entry name" value="P-loop_NTPase"/>
</dbReference>
<protein>
    <submittedName>
        <fullName evidence="1">Exodeoxyribonuclease V gamma chain</fullName>
        <ecNumber evidence="1">3.1.11.5</ecNumber>
    </submittedName>
</protein>
<dbReference type="GO" id="GO:0008854">
    <property type="term" value="F:exodeoxyribonuclease V activity"/>
    <property type="evidence" value="ECO:0007669"/>
    <property type="project" value="UniProtKB-EC"/>
</dbReference>
<dbReference type="Gene3D" id="3.40.50.10930">
    <property type="match status" value="1"/>
</dbReference>
<evidence type="ECO:0000313" key="2">
    <source>
        <dbReference type="Proteomes" id="UP000254640"/>
    </source>
</evidence>
<proteinExistence type="predicted"/>
<keyword evidence="2" id="KW-1185">Reference proteome</keyword>